<keyword evidence="3" id="KW-0677">Repeat</keyword>
<dbReference type="Proteomes" id="UP000319731">
    <property type="component" value="Unassembled WGS sequence"/>
</dbReference>
<dbReference type="AlphaFoldDB" id="A0A507BZQ6"/>
<evidence type="ECO:0000313" key="7">
    <source>
        <dbReference type="Proteomes" id="UP000319731"/>
    </source>
</evidence>
<organism evidence="6 7">
    <name type="scientific">Synchytrium microbalum</name>
    <dbReference type="NCBI Taxonomy" id="1806994"/>
    <lineage>
        <taxon>Eukaryota</taxon>
        <taxon>Fungi</taxon>
        <taxon>Fungi incertae sedis</taxon>
        <taxon>Chytridiomycota</taxon>
        <taxon>Chytridiomycota incertae sedis</taxon>
        <taxon>Chytridiomycetes</taxon>
        <taxon>Synchytriales</taxon>
        <taxon>Synchytriaceae</taxon>
        <taxon>Synchytrium</taxon>
    </lineage>
</organism>
<dbReference type="InterPro" id="IPR001680">
    <property type="entry name" value="WD40_rpt"/>
</dbReference>
<evidence type="ECO:0000256" key="3">
    <source>
        <dbReference type="ARBA" id="ARBA00022737"/>
    </source>
</evidence>
<dbReference type="STRING" id="1806994.A0A507BZQ6"/>
<dbReference type="GO" id="GO:0016567">
    <property type="term" value="P:protein ubiquitination"/>
    <property type="evidence" value="ECO:0007669"/>
    <property type="project" value="TreeGrafter"/>
</dbReference>
<keyword evidence="7" id="KW-1185">Reference proteome</keyword>
<evidence type="ECO:0000256" key="4">
    <source>
        <dbReference type="PROSITE-ProRule" id="PRU00221"/>
    </source>
</evidence>
<dbReference type="OrthoDB" id="361494at2759"/>
<feature type="repeat" description="WD" evidence="4">
    <location>
        <begin position="246"/>
        <end position="288"/>
    </location>
</feature>
<dbReference type="GeneID" id="42005326"/>
<evidence type="ECO:0000256" key="2">
    <source>
        <dbReference type="ARBA" id="ARBA00022574"/>
    </source>
</evidence>
<keyword evidence="2 4" id="KW-0853">WD repeat</keyword>
<dbReference type="SUPFAM" id="SSF50978">
    <property type="entry name" value="WD40 repeat-like"/>
    <property type="match status" value="1"/>
</dbReference>
<dbReference type="EMBL" id="QEAO01000025">
    <property type="protein sequence ID" value="TPX32922.1"/>
    <property type="molecule type" value="Genomic_DNA"/>
</dbReference>
<proteinExistence type="inferred from homology"/>
<gene>
    <name evidence="6" type="ORF">SmJEL517_g04101</name>
</gene>
<dbReference type="PROSITE" id="PS00678">
    <property type="entry name" value="WD_REPEATS_1"/>
    <property type="match status" value="1"/>
</dbReference>
<dbReference type="SMART" id="SM00320">
    <property type="entry name" value="WD40"/>
    <property type="match status" value="4"/>
</dbReference>
<evidence type="ECO:0000259" key="5">
    <source>
        <dbReference type="Pfam" id="PF23609"/>
    </source>
</evidence>
<name>A0A507BZQ6_9FUNG</name>
<evidence type="ECO:0000313" key="6">
    <source>
        <dbReference type="EMBL" id="TPX32922.1"/>
    </source>
</evidence>
<dbReference type="InterPro" id="IPR036322">
    <property type="entry name" value="WD40_repeat_dom_sf"/>
</dbReference>
<comment type="caution">
    <text evidence="6">The sequence shown here is derived from an EMBL/GenBank/DDBJ whole genome shotgun (WGS) entry which is preliminary data.</text>
</comment>
<dbReference type="PANTHER" id="PTHR14205:SF15">
    <property type="entry name" value="EARP AND GARP COMPLEX-INTERACTING PROTEIN 1"/>
    <property type="match status" value="1"/>
</dbReference>
<sequence length="938" mass="103221">MVATSTADSRNYDIPSELWRRTTKVKSAIRCHTALNDAAKWSTRIQAASPYVVVSSGAKSKNLYVIEHQARSKFDPDDSNDQEPSLNVRSVFTIPHPIYGMCIHQNKLVLGGPDGVAQLFEINSSELASKGKGLTHLSELSIGETTTLEAVPVSAPGQWTRSIQLRSIQLCPTDPNRLLATQGRSVKVLQIASGATESFDIGSDLLNVASFSPHNGSVFSAAGADRNIYTIDVRLEKPKNAVWTVQKAHSRAVTDLQFSPFIPYWLASSSDDGVVKVWDLRYGKQPAARVDGHYQGVNAVAWSNTRVDLLATVSSDKSWRAWTFNSSLVVPRHPGNDIVIACPGSEWSGITNKQAGDVSVGATQVGECYMGYAAPVLAVTASSLHPDTFYCVSAVGDVQSHCLPAEIFEESGGYVFGSRKFPAEAEFERALRARNLSSALSQAATLTKSNPKPEPVLNLCRPKPAITEAEYVIDGSKEGGPQVVQEFRKGLDEWCIGLPPAFDLQPWLSLLPSTVKQEFDGVTFRLNLSNDIATGNWQNIVKYEKSLLQSMSSDPQYLDIEILKSIVDCIFPHEPVRAMHICLKSAEIAEDVSPTKFSEFSELLWVCLFPSVYDSEKFLPPLEVLDWSSLTSSKWMLTKDARKSRRRDIEGTLRDSRVVLSMVRVEINLQKILNRPNLEDEVLRVIAGDRAMESGGTQAAVKERERTLSARANRMYLDALLKSARYEDWFGVCVELISTFQTTDFARQLMTIADKVAMRHIRSHVDSLFKEASTHLSAAVQLAQQNAGPLEISNKLTSSIQILGKTFVLVSRIASAVVSLLPSAYNYEKEANREKEASDKEVTTMVNNLSVQLKDLLNMLGTSLPKILGTAKKMLGPVGSSTYTSLWAAVNVLLKDMEVIGRSFRRGDKGPTGQLLMEIAENIQQLKTWVLETGGTPL</sequence>
<feature type="repeat" description="WD" evidence="4">
    <location>
        <begin position="290"/>
        <end position="332"/>
    </location>
</feature>
<reference evidence="6 7" key="1">
    <citation type="journal article" date="2019" name="Sci. Rep.">
        <title>Comparative genomics of chytrid fungi reveal insights into the obligate biotrophic and pathogenic lifestyle of Synchytrium endobioticum.</title>
        <authorList>
            <person name="van de Vossenberg B.T.L.H."/>
            <person name="Warris S."/>
            <person name="Nguyen H.D.T."/>
            <person name="van Gent-Pelzer M.P.E."/>
            <person name="Joly D.L."/>
            <person name="van de Geest H.C."/>
            <person name="Bonants P.J.M."/>
            <person name="Smith D.S."/>
            <person name="Levesque C.A."/>
            <person name="van der Lee T.A.J."/>
        </authorList>
    </citation>
    <scope>NUCLEOTIDE SEQUENCE [LARGE SCALE GENOMIC DNA]</scope>
    <source>
        <strain evidence="6 7">JEL517</strain>
    </source>
</reference>
<dbReference type="PROSITE" id="PS50294">
    <property type="entry name" value="WD_REPEATS_REGION"/>
    <property type="match status" value="1"/>
</dbReference>
<dbReference type="InterPro" id="IPR015943">
    <property type="entry name" value="WD40/YVTN_repeat-like_dom_sf"/>
</dbReference>
<dbReference type="InterPro" id="IPR040323">
    <property type="entry name" value="EIPR1"/>
</dbReference>
<dbReference type="Pfam" id="PF23609">
    <property type="entry name" value="Beta-prop_EIPR1"/>
    <property type="match status" value="1"/>
</dbReference>
<dbReference type="PANTHER" id="PTHR14205">
    <property type="entry name" value="WD-REPEAT PROTEIN"/>
    <property type="match status" value="1"/>
</dbReference>
<comment type="similarity">
    <text evidence="1">Belongs to the WD repeat EIPR1 family.</text>
</comment>
<protein>
    <recommendedName>
        <fullName evidence="5">EIPR1-like beta-propeller domain-containing protein</fullName>
    </recommendedName>
</protein>
<dbReference type="RefSeq" id="XP_031024051.1">
    <property type="nucleotide sequence ID" value="XM_031170029.1"/>
</dbReference>
<dbReference type="InterPro" id="IPR019775">
    <property type="entry name" value="WD40_repeat_CS"/>
</dbReference>
<dbReference type="InterPro" id="IPR059104">
    <property type="entry name" value="Beta-prop_EIPR1-like"/>
</dbReference>
<evidence type="ECO:0000256" key="1">
    <source>
        <dbReference type="ARBA" id="ARBA00005672"/>
    </source>
</evidence>
<dbReference type="Gene3D" id="2.130.10.10">
    <property type="entry name" value="YVTN repeat-like/Quinoprotein amine dehydrogenase"/>
    <property type="match status" value="1"/>
</dbReference>
<feature type="domain" description="EIPR1-like beta-propeller" evidence="5">
    <location>
        <begin position="188"/>
        <end position="322"/>
    </location>
</feature>
<accession>A0A507BZQ6</accession>
<dbReference type="PROSITE" id="PS50082">
    <property type="entry name" value="WD_REPEATS_2"/>
    <property type="match status" value="2"/>
</dbReference>